<feature type="region of interest" description="Disordered" evidence="1">
    <location>
        <begin position="79"/>
        <end position="196"/>
    </location>
</feature>
<dbReference type="OrthoDB" id="696577at2759"/>
<feature type="compositionally biased region" description="Pro residues" evidence="1">
    <location>
        <begin position="161"/>
        <end position="178"/>
    </location>
</feature>
<evidence type="ECO:0000313" key="2">
    <source>
        <dbReference type="EMBL" id="KAG8061227.1"/>
    </source>
</evidence>
<dbReference type="AlphaFoldDB" id="A0A8J5S694"/>
<reference evidence="2" key="2">
    <citation type="submission" date="2021-02" db="EMBL/GenBank/DDBJ databases">
        <authorList>
            <person name="Kimball J.A."/>
            <person name="Haas M.W."/>
            <person name="Macchietto M."/>
            <person name="Kono T."/>
            <person name="Duquette J."/>
            <person name="Shao M."/>
        </authorList>
    </citation>
    <scope>NUCLEOTIDE SEQUENCE</scope>
    <source>
        <tissue evidence="2">Fresh leaf tissue</tissue>
    </source>
</reference>
<evidence type="ECO:0000313" key="3">
    <source>
        <dbReference type="Proteomes" id="UP000729402"/>
    </source>
</evidence>
<proteinExistence type="predicted"/>
<evidence type="ECO:0000256" key="1">
    <source>
        <dbReference type="SAM" id="MobiDB-lite"/>
    </source>
</evidence>
<accession>A0A8J5S694</accession>
<reference evidence="2" key="1">
    <citation type="journal article" date="2021" name="bioRxiv">
        <title>Whole Genome Assembly and Annotation of Northern Wild Rice, Zizania palustris L., Supports a Whole Genome Duplication in the Zizania Genus.</title>
        <authorList>
            <person name="Haas M."/>
            <person name="Kono T."/>
            <person name="Macchietto M."/>
            <person name="Millas R."/>
            <person name="McGilp L."/>
            <person name="Shao M."/>
            <person name="Duquette J."/>
            <person name="Hirsch C.N."/>
            <person name="Kimball J."/>
        </authorList>
    </citation>
    <scope>NUCLEOTIDE SEQUENCE</scope>
    <source>
        <tissue evidence="2">Fresh leaf tissue</tissue>
    </source>
</reference>
<protein>
    <submittedName>
        <fullName evidence="2">Uncharacterized protein</fullName>
    </submittedName>
</protein>
<feature type="compositionally biased region" description="Pro residues" evidence="1">
    <location>
        <begin position="114"/>
        <end position="155"/>
    </location>
</feature>
<dbReference type="EMBL" id="JAAALK010000286">
    <property type="protein sequence ID" value="KAG8061227.1"/>
    <property type="molecule type" value="Genomic_DNA"/>
</dbReference>
<sequence length="196" mass="20897">MPRNVSTRGTCNSISTFAGKWYVGSDAPMVLCVLTTFSLPTLPAMPTSIVRTTPLPLLRDAAAARGSCLHRPALAARRVGVRSTPPDVPQPMREEVPGTGRSPDELPSIDLPPEFQPPPGLDVPMPCPEQPGPSIPSPPTPEVPSIPSPPLPELPNVPRNPDIPPPLQPPDVPPPRAPPEVLQEQPPDVVEPPHFM</sequence>
<name>A0A8J5S694_ZIZPA</name>
<organism evidence="2 3">
    <name type="scientific">Zizania palustris</name>
    <name type="common">Northern wild rice</name>
    <dbReference type="NCBI Taxonomy" id="103762"/>
    <lineage>
        <taxon>Eukaryota</taxon>
        <taxon>Viridiplantae</taxon>
        <taxon>Streptophyta</taxon>
        <taxon>Embryophyta</taxon>
        <taxon>Tracheophyta</taxon>
        <taxon>Spermatophyta</taxon>
        <taxon>Magnoliopsida</taxon>
        <taxon>Liliopsida</taxon>
        <taxon>Poales</taxon>
        <taxon>Poaceae</taxon>
        <taxon>BOP clade</taxon>
        <taxon>Oryzoideae</taxon>
        <taxon>Oryzeae</taxon>
        <taxon>Zizaniinae</taxon>
        <taxon>Zizania</taxon>
    </lineage>
</organism>
<keyword evidence="3" id="KW-1185">Reference proteome</keyword>
<dbReference type="Proteomes" id="UP000729402">
    <property type="component" value="Unassembled WGS sequence"/>
</dbReference>
<comment type="caution">
    <text evidence="2">The sequence shown here is derived from an EMBL/GenBank/DDBJ whole genome shotgun (WGS) entry which is preliminary data.</text>
</comment>
<gene>
    <name evidence="2" type="ORF">GUJ93_ZPchr0003g16785</name>
</gene>